<evidence type="ECO:0000256" key="1">
    <source>
        <dbReference type="ARBA" id="ARBA00022670"/>
    </source>
</evidence>
<dbReference type="EMBL" id="CP021434">
    <property type="protein sequence ID" value="ARU60109.1"/>
    <property type="molecule type" value="Genomic_DNA"/>
</dbReference>
<keyword evidence="6" id="KW-1185">Reference proteome</keyword>
<organism evidence="5 6">
    <name type="scientific">Tumebacillus avium</name>
    <dbReference type="NCBI Taxonomy" id="1903704"/>
    <lineage>
        <taxon>Bacteria</taxon>
        <taxon>Bacillati</taxon>
        <taxon>Bacillota</taxon>
        <taxon>Bacilli</taxon>
        <taxon>Bacillales</taxon>
        <taxon>Alicyclobacillaceae</taxon>
        <taxon>Tumebacillus</taxon>
    </lineage>
</organism>
<dbReference type="PANTHER" id="PTHR43343">
    <property type="entry name" value="PEPTIDASE S12"/>
    <property type="match status" value="1"/>
</dbReference>
<dbReference type="GO" id="GO:0006508">
    <property type="term" value="P:proteolysis"/>
    <property type="evidence" value="ECO:0007669"/>
    <property type="project" value="UniProtKB-KW"/>
</dbReference>
<evidence type="ECO:0008006" key="7">
    <source>
        <dbReference type="Google" id="ProtNLM"/>
    </source>
</evidence>
<keyword evidence="4" id="KW-0812">Transmembrane</keyword>
<dbReference type="OrthoDB" id="9758917at2"/>
<evidence type="ECO:0000256" key="3">
    <source>
        <dbReference type="ARBA" id="ARBA00022825"/>
    </source>
</evidence>
<keyword evidence="4" id="KW-0472">Membrane</keyword>
<dbReference type="PANTHER" id="PTHR43343:SF3">
    <property type="entry name" value="PROTEASE DO-LIKE 8, CHLOROPLASTIC"/>
    <property type="match status" value="1"/>
</dbReference>
<keyword evidence="2" id="KW-0378">Hydrolase</keyword>
<protein>
    <recommendedName>
        <fullName evidence="7">Serine protease</fullName>
    </recommendedName>
</protein>
<evidence type="ECO:0000313" key="5">
    <source>
        <dbReference type="EMBL" id="ARU60109.1"/>
    </source>
</evidence>
<sequence>MNNSQTSSSRKWWAILLSCLIMAIGGVGSWYVHAFYSQQTVVAVSRLGEVDQSGTTQQSQDKDLKSVIFENQKLVVLLQVKSDYGESLGSGFLYNDQGDIITNAHVVEGAEDVTVKMADSTIYKGKVIGISQDIDVALVRVPDLAGKDPMVLERKAKSEIGDDVIAFGSPLGLENTVTTGIISGIDRDLEIEPYTYKGVYQISAPIAPGNSGGPLVNKKSGAVVGINSAGTNQGSIGFSIPILDVLPLVENWSKNPAKTVATVSHSESETLASELISDDNTFRETAQYLVGYFYDSLNSQDFVGAYALLGSDWQEDMAYDTFRNGYIYTSWVEVSDMTSSMSGDDQVRVTAIIKAEERTESGDTRFSQYQVIYHIGFENNQLKMLSGSAEKI</sequence>
<dbReference type="Gene3D" id="2.40.10.120">
    <property type="match status" value="1"/>
</dbReference>
<feature type="transmembrane region" description="Helical" evidence="4">
    <location>
        <begin position="12"/>
        <end position="32"/>
    </location>
</feature>
<evidence type="ECO:0000256" key="2">
    <source>
        <dbReference type="ARBA" id="ARBA00022801"/>
    </source>
</evidence>
<evidence type="ECO:0000313" key="6">
    <source>
        <dbReference type="Proteomes" id="UP000195437"/>
    </source>
</evidence>
<dbReference type="Proteomes" id="UP000195437">
    <property type="component" value="Chromosome"/>
</dbReference>
<name>A0A1Y0IJ62_9BACL</name>
<dbReference type="KEGG" id="tum:CBW65_02830"/>
<dbReference type="SUPFAM" id="SSF50494">
    <property type="entry name" value="Trypsin-like serine proteases"/>
    <property type="match status" value="1"/>
</dbReference>
<gene>
    <name evidence="5" type="ORF">CBW65_02830</name>
</gene>
<dbReference type="InterPro" id="IPR009003">
    <property type="entry name" value="Peptidase_S1_PA"/>
</dbReference>
<proteinExistence type="predicted"/>
<dbReference type="InterPro" id="IPR051201">
    <property type="entry name" value="Chloro_Bact_Ser_Proteases"/>
</dbReference>
<dbReference type="AlphaFoldDB" id="A0A1Y0IJ62"/>
<reference evidence="6" key="1">
    <citation type="submission" date="2017-05" db="EMBL/GenBank/DDBJ databases">
        <authorList>
            <person name="Sung H."/>
        </authorList>
    </citation>
    <scope>NUCLEOTIDE SEQUENCE [LARGE SCALE GENOMIC DNA]</scope>
    <source>
        <strain evidence="6">AR23208</strain>
    </source>
</reference>
<keyword evidence="1" id="KW-0645">Protease</keyword>
<dbReference type="Pfam" id="PF13365">
    <property type="entry name" value="Trypsin_2"/>
    <property type="match status" value="1"/>
</dbReference>
<accession>A0A1Y0IJ62</accession>
<dbReference type="RefSeq" id="WP_087455497.1">
    <property type="nucleotide sequence ID" value="NZ_CP021434.1"/>
</dbReference>
<dbReference type="PRINTS" id="PR00834">
    <property type="entry name" value="PROTEASES2C"/>
</dbReference>
<keyword evidence="4" id="KW-1133">Transmembrane helix</keyword>
<dbReference type="GO" id="GO:0004252">
    <property type="term" value="F:serine-type endopeptidase activity"/>
    <property type="evidence" value="ECO:0007669"/>
    <property type="project" value="InterPro"/>
</dbReference>
<keyword evidence="3" id="KW-0720">Serine protease</keyword>
<dbReference type="InterPro" id="IPR001940">
    <property type="entry name" value="Peptidase_S1C"/>
</dbReference>
<evidence type="ECO:0000256" key="4">
    <source>
        <dbReference type="SAM" id="Phobius"/>
    </source>
</evidence>